<dbReference type="GeneID" id="106555327"/>
<dbReference type="InterPro" id="IPR050208">
    <property type="entry name" value="MHC_class-I_related"/>
</dbReference>
<keyword evidence="13" id="KW-1185">Reference proteome</keyword>
<protein>
    <submittedName>
        <fullName evidence="14">Patr class I histocompatibility antigen, A-5 alpha chain-like</fullName>
    </submittedName>
</protein>
<dbReference type="InterPro" id="IPR037055">
    <property type="entry name" value="MHC_I-like_Ag-recog_sf"/>
</dbReference>
<evidence type="ECO:0000256" key="6">
    <source>
        <dbReference type="ARBA" id="ARBA00022989"/>
    </source>
</evidence>
<dbReference type="InterPro" id="IPR011161">
    <property type="entry name" value="MHC_I-like_Ag-recog"/>
</dbReference>
<evidence type="ECO:0000256" key="8">
    <source>
        <dbReference type="ARBA" id="ARBA00023157"/>
    </source>
</evidence>
<evidence type="ECO:0000313" key="13">
    <source>
        <dbReference type="Proteomes" id="UP000504617"/>
    </source>
</evidence>
<sequence>MALRSAPLLLLVLVLVALRESCFGASSHSLKYFSTAISEPSQGQPHFVSLGYVDNQLFSYYDSHSCREQPRASWMERLGKDDPQYWDSQTQMARDQEEPFRENLETLRYRYNQSEGLHTCQKMYGCELQRDGSKVGFQQYGYEGRTFITFDKETLTWVAPDPQAQITKRKWDAFPGYNQRKKAYLEEECIEWLEKHLSYGKETLLRTGEHLDPGWTFLLYGWISCTYSAPLGPWSLGCLLW</sequence>
<dbReference type="GO" id="GO:0042612">
    <property type="term" value="C:MHC class I protein complex"/>
    <property type="evidence" value="ECO:0007669"/>
    <property type="project" value="UniProtKB-KW"/>
</dbReference>
<keyword evidence="9" id="KW-0325">Glycoprotein</keyword>
<evidence type="ECO:0000256" key="11">
    <source>
        <dbReference type="SAM" id="SignalP"/>
    </source>
</evidence>
<dbReference type="GO" id="GO:0009897">
    <property type="term" value="C:external side of plasma membrane"/>
    <property type="evidence" value="ECO:0007669"/>
    <property type="project" value="TreeGrafter"/>
</dbReference>
<dbReference type="InterPro" id="IPR011162">
    <property type="entry name" value="MHC_I/II-like_Ag-recog"/>
</dbReference>
<evidence type="ECO:0000259" key="12">
    <source>
        <dbReference type="Pfam" id="PF00129"/>
    </source>
</evidence>
<evidence type="ECO:0000256" key="4">
    <source>
        <dbReference type="ARBA" id="ARBA00022729"/>
    </source>
</evidence>
<dbReference type="Gene3D" id="3.30.500.10">
    <property type="entry name" value="MHC class I-like antigen recognition-like"/>
    <property type="match status" value="1"/>
</dbReference>
<keyword evidence="7" id="KW-0472">Membrane</keyword>
<evidence type="ECO:0000256" key="9">
    <source>
        <dbReference type="ARBA" id="ARBA00023180"/>
    </source>
</evidence>
<keyword evidence="5" id="KW-0391">Immunity</keyword>
<reference evidence="14" key="1">
    <citation type="submission" date="2025-08" db="UniProtKB">
        <authorList>
            <consortium name="RefSeq"/>
        </authorList>
    </citation>
    <scope>IDENTIFICATION</scope>
    <source>
        <tissue evidence="14">Skeletal muscle</tissue>
    </source>
</reference>
<keyword evidence="3" id="KW-0812">Transmembrane</keyword>
<dbReference type="KEGG" id="tsr:106555327"/>
<dbReference type="GO" id="GO:0005615">
    <property type="term" value="C:extracellular space"/>
    <property type="evidence" value="ECO:0007669"/>
    <property type="project" value="TreeGrafter"/>
</dbReference>
<keyword evidence="2" id="KW-0490">MHC I</keyword>
<dbReference type="AlphaFoldDB" id="A0A6I9YY72"/>
<dbReference type="PANTHER" id="PTHR16675">
    <property type="entry name" value="MHC CLASS I-RELATED"/>
    <property type="match status" value="1"/>
</dbReference>
<evidence type="ECO:0000256" key="5">
    <source>
        <dbReference type="ARBA" id="ARBA00022859"/>
    </source>
</evidence>
<keyword evidence="6" id="KW-1133">Transmembrane helix</keyword>
<comment type="subcellular location">
    <subcellularLocation>
        <location evidence="1">Membrane</location>
        <topology evidence="1">Single-pass type I membrane protein</topology>
    </subcellularLocation>
</comment>
<organism evidence="13 14">
    <name type="scientific">Thamnophis sirtalis</name>
    <dbReference type="NCBI Taxonomy" id="35019"/>
    <lineage>
        <taxon>Eukaryota</taxon>
        <taxon>Metazoa</taxon>
        <taxon>Chordata</taxon>
        <taxon>Craniata</taxon>
        <taxon>Vertebrata</taxon>
        <taxon>Euteleostomi</taxon>
        <taxon>Lepidosauria</taxon>
        <taxon>Squamata</taxon>
        <taxon>Bifurcata</taxon>
        <taxon>Unidentata</taxon>
        <taxon>Episquamata</taxon>
        <taxon>Toxicofera</taxon>
        <taxon>Serpentes</taxon>
        <taxon>Colubroidea</taxon>
        <taxon>Colubridae</taxon>
        <taxon>Natricinae</taxon>
        <taxon>Thamnophis</taxon>
    </lineage>
</organism>
<feature type="domain" description="MHC class I-like antigen recognition-like" evidence="12">
    <location>
        <begin position="27"/>
        <end position="204"/>
    </location>
</feature>
<accession>A0A6I9YY72</accession>
<dbReference type="GO" id="GO:0006955">
    <property type="term" value="P:immune response"/>
    <property type="evidence" value="ECO:0007669"/>
    <property type="project" value="TreeGrafter"/>
</dbReference>
<dbReference type="Proteomes" id="UP000504617">
    <property type="component" value="Unplaced"/>
</dbReference>
<dbReference type="RefSeq" id="XP_013929628.1">
    <property type="nucleotide sequence ID" value="XM_014074153.1"/>
</dbReference>
<evidence type="ECO:0000256" key="3">
    <source>
        <dbReference type="ARBA" id="ARBA00022692"/>
    </source>
</evidence>
<evidence type="ECO:0000313" key="14">
    <source>
        <dbReference type="RefSeq" id="XP_013929628.1"/>
    </source>
</evidence>
<evidence type="ECO:0000256" key="2">
    <source>
        <dbReference type="ARBA" id="ARBA00022451"/>
    </source>
</evidence>
<dbReference type="SUPFAM" id="SSF54452">
    <property type="entry name" value="MHC antigen-recognition domain"/>
    <property type="match status" value="1"/>
</dbReference>
<dbReference type="PANTHER" id="PTHR16675:SF242">
    <property type="entry name" value="MAJOR HISTOCOMPATIBILITY COMPLEX CLASS I-RELATED GENE PROTEIN"/>
    <property type="match status" value="1"/>
</dbReference>
<feature type="signal peptide" evidence="11">
    <location>
        <begin position="1"/>
        <end position="24"/>
    </location>
</feature>
<dbReference type="Pfam" id="PF00129">
    <property type="entry name" value="MHC_I"/>
    <property type="match status" value="1"/>
</dbReference>
<gene>
    <name evidence="14" type="primary">LOC106555327</name>
</gene>
<name>A0A6I9YY72_9SAUR</name>
<dbReference type="OrthoDB" id="8936120at2759"/>
<evidence type="ECO:0000256" key="7">
    <source>
        <dbReference type="ARBA" id="ARBA00023136"/>
    </source>
</evidence>
<evidence type="ECO:0000256" key="10">
    <source>
        <dbReference type="RuleBase" id="RU004439"/>
    </source>
</evidence>
<keyword evidence="8" id="KW-1015">Disulfide bond</keyword>
<dbReference type="FunFam" id="3.30.500.10:FF:000001">
    <property type="entry name" value="H-2 class I histocompatibility antigen, alpha chain"/>
    <property type="match status" value="1"/>
</dbReference>
<dbReference type="GO" id="GO:0002474">
    <property type="term" value="P:antigen processing and presentation of peptide antigen via MHC class I"/>
    <property type="evidence" value="ECO:0007669"/>
    <property type="project" value="UniProtKB-KW"/>
</dbReference>
<dbReference type="InterPro" id="IPR001039">
    <property type="entry name" value="MHC_I_a_a1/a2"/>
</dbReference>
<keyword evidence="4 11" id="KW-0732">Signal</keyword>
<proteinExistence type="inferred from homology"/>
<comment type="similarity">
    <text evidence="10">Belongs to the MHC class I family.</text>
</comment>
<feature type="chain" id="PRO_5026748774" evidence="11">
    <location>
        <begin position="25"/>
        <end position="241"/>
    </location>
</feature>
<evidence type="ECO:0000256" key="1">
    <source>
        <dbReference type="ARBA" id="ARBA00004479"/>
    </source>
</evidence>
<dbReference type="PRINTS" id="PR01638">
    <property type="entry name" value="MHCCLASSI"/>
</dbReference>